<feature type="compositionally biased region" description="Basic and acidic residues" evidence="1">
    <location>
        <begin position="7"/>
        <end position="17"/>
    </location>
</feature>
<feature type="region of interest" description="Disordered" evidence="1">
    <location>
        <begin position="492"/>
        <end position="546"/>
    </location>
</feature>
<proteinExistence type="predicted"/>
<feature type="compositionally biased region" description="Acidic residues" evidence="1">
    <location>
        <begin position="18"/>
        <end position="29"/>
    </location>
</feature>
<dbReference type="STRING" id="65489.A0A0D3FPK6"/>
<feature type="region of interest" description="Disordered" evidence="1">
    <location>
        <begin position="252"/>
        <end position="351"/>
    </location>
</feature>
<organism evidence="2">
    <name type="scientific">Oryza barthii</name>
    <dbReference type="NCBI Taxonomy" id="65489"/>
    <lineage>
        <taxon>Eukaryota</taxon>
        <taxon>Viridiplantae</taxon>
        <taxon>Streptophyta</taxon>
        <taxon>Embryophyta</taxon>
        <taxon>Tracheophyta</taxon>
        <taxon>Spermatophyta</taxon>
        <taxon>Magnoliopsida</taxon>
        <taxon>Liliopsida</taxon>
        <taxon>Poales</taxon>
        <taxon>Poaceae</taxon>
        <taxon>BOP clade</taxon>
        <taxon>Oryzoideae</taxon>
        <taxon>Oryzeae</taxon>
        <taxon>Oryzinae</taxon>
        <taxon>Oryza</taxon>
    </lineage>
</organism>
<dbReference type="AlphaFoldDB" id="A0A0D3FPK6"/>
<keyword evidence="3" id="KW-1185">Reference proteome</keyword>
<sequence length="546" mass="60213">MVMEIPSSKRDMARGAEDDGEEEEEEEEYDRVFYEDIEAPKFVDLTAPDAARPSDDPSWFCLRIGCDQNHEHVDPEALHRSFFMRVMAARSPNVRLQKAIRRRNQSSMLKCPHSAPPKPPRSRIARLSTATEAAAKPRLKTHRICTLRASPTRTKAAKVEASGARKKALTTPRSKPVRPMQDPFLSVKHQKQEPVAAAARKGTVAKALFMATPKKDASKTPAKAQAAPPLSEVCSKMRKLNLACREVPSRYLCQSSNPKSSKKCDQTAVKSVKAAQNSRPDERKKKKILGCSLQHASSEAGKENRNGRENTAADENACPEAASSSEEPKEVMQESRIEVETSQADNCDDDKENLSYVDQPTEQMVIISHSDGENLQQLENNENVPRKVDKMQSKLNAEQGGKLKKTTNPKPFRLRTDERGVLKEANPERHQTLTENNSTAAVQQIGRCRDGKGRDKPTCGEKQKKQIRNVATGQVDEAKRVLNSIRCNKVKPAMTNGKTVGKSQGASRVASSTRSTKITSGSMAPSKVGKEKSTSVKLSRLQAAAA</sequence>
<reference evidence="2" key="1">
    <citation type="journal article" date="2009" name="Rice">
        <title>De Novo Next Generation Sequencing of Plant Genomes.</title>
        <authorList>
            <person name="Rounsley S."/>
            <person name="Marri P.R."/>
            <person name="Yu Y."/>
            <person name="He R."/>
            <person name="Sisneros N."/>
            <person name="Goicoechea J.L."/>
            <person name="Lee S.J."/>
            <person name="Angelova A."/>
            <person name="Kudrna D."/>
            <person name="Luo M."/>
            <person name="Affourtit J."/>
            <person name="Desany B."/>
            <person name="Knight J."/>
            <person name="Niazi F."/>
            <person name="Egholm M."/>
            <person name="Wing R.A."/>
        </authorList>
    </citation>
    <scope>NUCLEOTIDE SEQUENCE [LARGE SCALE GENOMIC DNA]</scope>
    <source>
        <strain evidence="2">cv. IRGC 105608</strain>
    </source>
</reference>
<dbReference type="PANTHER" id="PTHR37241">
    <property type="entry name" value="NEUROFILAMENT HEAVY PROTEIN"/>
    <property type="match status" value="1"/>
</dbReference>
<dbReference type="HOGENOM" id="CLU_536839_0_0_1"/>
<feature type="compositionally biased region" description="Basic and acidic residues" evidence="1">
    <location>
        <begin position="326"/>
        <end position="339"/>
    </location>
</feature>
<evidence type="ECO:0000313" key="2">
    <source>
        <dbReference type="EnsemblPlants" id="OBART03G35640.1"/>
    </source>
</evidence>
<feature type="compositionally biased region" description="Polar residues" evidence="1">
    <location>
        <begin position="496"/>
        <end position="523"/>
    </location>
</feature>
<reference evidence="2" key="2">
    <citation type="submission" date="2015-03" db="UniProtKB">
        <authorList>
            <consortium name="EnsemblPlants"/>
        </authorList>
    </citation>
    <scope>IDENTIFICATION</scope>
</reference>
<dbReference type="PaxDb" id="65489-OBART03G35640.1"/>
<dbReference type="Proteomes" id="UP000026960">
    <property type="component" value="Chromosome 3"/>
</dbReference>
<evidence type="ECO:0000256" key="1">
    <source>
        <dbReference type="SAM" id="MobiDB-lite"/>
    </source>
</evidence>
<dbReference type="Gramene" id="OBART03G35640.1">
    <property type="protein sequence ID" value="OBART03G35640.1"/>
    <property type="gene ID" value="OBART03G35640"/>
</dbReference>
<protein>
    <submittedName>
        <fullName evidence="2">Uncharacterized protein</fullName>
    </submittedName>
</protein>
<accession>A0A0D3FPK6</accession>
<name>A0A0D3FPK6_9ORYZ</name>
<dbReference type="PANTHER" id="PTHR37241:SF1">
    <property type="entry name" value="NEUROFILAMENT HEAVY PROTEIN"/>
    <property type="match status" value="1"/>
</dbReference>
<feature type="region of interest" description="Disordered" evidence="1">
    <location>
        <begin position="1"/>
        <end position="29"/>
    </location>
</feature>
<feature type="region of interest" description="Disordered" evidence="1">
    <location>
        <begin position="448"/>
        <end position="467"/>
    </location>
</feature>
<dbReference type="EnsemblPlants" id="OBART03G35640.1">
    <property type="protein sequence ID" value="OBART03G35640.1"/>
    <property type="gene ID" value="OBART03G35640"/>
</dbReference>
<dbReference type="eggNOG" id="ENOG502RY33">
    <property type="taxonomic scope" value="Eukaryota"/>
</dbReference>
<evidence type="ECO:0000313" key="3">
    <source>
        <dbReference type="Proteomes" id="UP000026960"/>
    </source>
</evidence>
<feature type="region of interest" description="Disordered" evidence="1">
    <location>
        <begin position="160"/>
        <end position="180"/>
    </location>
</feature>
<feature type="compositionally biased region" description="Basic and acidic residues" evidence="1">
    <location>
        <begin position="448"/>
        <end position="464"/>
    </location>
</feature>